<evidence type="ECO:0000313" key="19">
    <source>
        <dbReference type="Ensembl" id="ENSLLEP00000036320.1"/>
    </source>
</evidence>
<keyword evidence="8 16" id="KW-0130">Cell adhesion</keyword>
<evidence type="ECO:0000256" key="17">
    <source>
        <dbReference type="SAM" id="MobiDB-lite"/>
    </source>
</evidence>
<evidence type="ECO:0000256" key="7">
    <source>
        <dbReference type="ARBA" id="ARBA00022837"/>
    </source>
</evidence>
<proteinExistence type="inferred from homology"/>
<dbReference type="InterPro" id="IPR013519">
    <property type="entry name" value="Int_alpha_beta-p"/>
</dbReference>
<dbReference type="PANTHER" id="PTHR23220:SF84">
    <property type="entry name" value="INTEGRIN ALPHA-L"/>
    <property type="match status" value="1"/>
</dbReference>
<evidence type="ECO:0000256" key="3">
    <source>
        <dbReference type="ARBA" id="ARBA00022692"/>
    </source>
</evidence>
<feature type="transmembrane region" description="Helical" evidence="16">
    <location>
        <begin position="810"/>
        <end position="832"/>
    </location>
</feature>
<dbReference type="SUPFAM" id="SSF53300">
    <property type="entry name" value="vWA-like"/>
    <property type="match status" value="1"/>
</dbReference>
<dbReference type="AlphaFoldDB" id="A0A8C5QEH2"/>
<evidence type="ECO:0000256" key="2">
    <source>
        <dbReference type="ARBA" id="ARBA00008054"/>
    </source>
</evidence>
<dbReference type="InterPro" id="IPR018184">
    <property type="entry name" value="Integrin_alpha_C_CS"/>
</dbReference>
<dbReference type="Gene3D" id="2.60.40.1510">
    <property type="entry name" value="ntegrin, alpha v. Chain A, domain 3"/>
    <property type="match status" value="1"/>
</dbReference>
<dbReference type="InterPro" id="IPR036465">
    <property type="entry name" value="vWFA_dom_sf"/>
</dbReference>
<dbReference type="InterPro" id="IPR032695">
    <property type="entry name" value="Integrin_dom_sf"/>
</dbReference>
<dbReference type="GO" id="GO:0009897">
    <property type="term" value="C:external side of plasma membrane"/>
    <property type="evidence" value="ECO:0007669"/>
    <property type="project" value="TreeGrafter"/>
</dbReference>
<keyword evidence="14" id="KW-0325">Glycoprotein</keyword>
<dbReference type="PROSITE" id="PS51470">
    <property type="entry name" value="FG_GAP"/>
    <property type="match status" value="3"/>
</dbReference>
<evidence type="ECO:0000256" key="10">
    <source>
        <dbReference type="ARBA" id="ARBA00023037"/>
    </source>
</evidence>
<dbReference type="Gene3D" id="2.60.40.1530">
    <property type="entry name" value="ntegrin, alpha v. Chain A, domain 4"/>
    <property type="match status" value="1"/>
</dbReference>
<dbReference type="InterPro" id="IPR013649">
    <property type="entry name" value="Integrin_alpha_Ig-like_1"/>
</dbReference>
<feature type="compositionally biased region" description="Acidic residues" evidence="17">
    <location>
        <begin position="853"/>
        <end position="866"/>
    </location>
</feature>
<reference evidence="19" key="1">
    <citation type="submission" date="2025-08" db="UniProtKB">
        <authorList>
            <consortium name="Ensembl"/>
        </authorList>
    </citation>
    <scope>IDENTIFICATION</scope>
</reference>
<keyword evidence="7" id="KW-0106">Calcium</keyword>
<evidence type="ECO:0000256" key="1">
    <source>
        <dbReference type="ARBA" id="ARBA00004479"/>
    </source>
</evidence>
<dbReference type="Proteomes" id="UP000694569">
    <property type="component" value="Unplaced"/>
</dbReference>
<evidence type="ECO:0000259" key="18">
    <source>
        <dbReference type="PROSITE" id="PS50234"/>
    </source>
</evidence>
<dbReference type="GO" id="GO:0007160">
    <property type="term" value="P:cell-matrix adhesion"/>
    <property type="evidence" value="ECO:0007669"/>
    <property type="project" value="TreeGrafter"/>
</dbReference>
<dbReference type="Pfam" id="PF01839">
    <property type="entry name" value="FG-GAP"/>
    <property type="match status" value="1"/>
</dbReference>
<dbReference type="GO" id="GO:0098609">
    <property type="term" value="P:cell-cell adhesion"/>
    <property type="evidence" value="ECO:0007669"/>
    <property type="project" value="TreeGrafter"/>
</dbReference>
<dbReference type="Pfam" id="PF08441">
    <property type="entry name" value="Integrin_A_Ig_1"/>
    <property type="match status" value="1"/>
</dbReference>
<evidence type="ECO:0000256" key="16">
    <source>
        <dbReference type="RuleBase" id="RU003762"/>
    </source>
</evidence>
<dbReference type="GO" id="GO:0007229">
    <property type="term" value="P:integrin-mediated signaling pathway"/>
    <property type="evidence" value="ECO:0007669"/>
    <property type="project" value="UniProtKB-KW"/>
</dbReference>
<dbReference type="GeneTree" id="ENSGT00940000154838"/>
<keyword evidence="3 16" id="KW-0812">Transmembrane</keyword>
<dbReference type="SMART" id="SM00191">
    <property type="entry name" value="Int_alpha"/>
    <property type="match status" value="4"/>
</dbReference>
<dbReference type="Gene3D" id="2.130.10.130">
    <property type="entry name" value="Integrin alpha, N-terminal"/>
    <property type="match status" value="1"/>
</dbReference>
<dbReference type="PROSITE" id="PS50234">
    <property type="entry name" value="VWFA"/>
    <property type="match status" value="1"/>
</dbReference>
<keyword evidence="13 16" id="KW-0675">Receptor</keyword>
<keyword evidence="6" id="KW-0677">Repeat</keyword>
<organism evidence="19 20">
    <name type="scientific">Leptobrachium leishanense</name>
    <name type="common">Leishan spiny toad</name>
    <dbReference type="NCBI Taxonomy" id="445787"/>
    <lineage>
        <taxon>Eukaryota</taxon>
        <taxon>Metazoa</taxon>
        <taxon>Chordata</taxon>
        <taxon>Craniata</taxon>
        <taxon>Vertebrata</taxon>
        <taxon>Euteleostomi</taxon>
        <taxon>Amphibia</taxon>
        <taxon>Batrachia</taxon>
        <taxon>Anura</taxon>
        <taxon>Pelobatoidea</taxon>
        <taxon>Megophryidae</taxon>
        <taxon>Leptobrachium</taxon>
    </lineage>
</organism>
<evidence type="ECO:0000256" key="8">
    <source>
        <dbReference type="ARBA" id="ARBA00022889"/>
    </source>
</evidence>
<keyword evidence="5" id="KW-0732">Signal</keyword>
<dbReference type="Gene3D" id="1.20.5.930">
    <property type="entry name" value="Bicelle-embedded integrin alpha(iib) transmembrane segment"/>
    <property type="match status" value="1"/>
</dbReference>
<dbReference type="GO" id="GO:0046872">
    <property type="term" value="F:metal ion binding"/>
    <property type="evidence" value="ECO:0007669"/>
    <property type="project" value="UniProtKB-KW"/>
</dbReference>
<evidence type="ECO:0000256" key="12">
    <source>
        <dbReference type="ARBA" id="ARBA00023157"/>
    </source>
</evidence>
<dbReference type="PANTHER" id="PTHR23220">
    <property type="entry name" value="INTEGRIN ALPHA"/>
    <property type="match status" value="1"/>
</dbReference>
<keyword evidence="11 16" id="KW-0472">Membrane</keyword>
<feature type="region of interest" description="Disordered" evidence="17">
    <location>
        <begin position="847"/>
        <end position="882"/>
    </location>
</feature>
<dbReference type="PRINTS" id="PR01185">
    <property type="entry name" value="INTEGRINA"/>
</dbReference>
<evidence type="ECO:0000256" key="14">
    <source>
        <dbReference type="ARBA" id="ARBA00023180"/>
    </source>
</evidence>
<evidence type="ECO:0000256" key="9">
    <source>
        <dbReference type="ARBA" id="ARBA00022989"/>
    </source>
</evidence>
<evidence type="ECO:0000256" key="15">
    <source>
        <dbReference type="PROSITE-ProRule" id="PRU00803"/>
    </source>
</evidence>
<evidence type="ECO:0000256" key="4">
    <source>
        <dbReference type="ARBA" id="ARBA00022723"/>
    </source>
</evidence>
<evidence type="ECO:0000256" key="5">
    <source>
        <dbReference type="ARBA" id="ARBA00022729"/>
    </source>
</evidence>
<dbReference type="SUPFAM" id="SSF69318">
    <property type="entry name" value="Integrin alpha N-terminal domain"/>
    <property type="match status" value="1"/>
</dbReference>
<dbReference type="SUPFAM" id="SSF69179">
    <property type="entry name" value="Integrin domains"/>
    <property type="match status" value="1"/>
</dbReference>
<accession>A0A8C5QEH2</accession>
<dbReference type="InterPro" id="IPR028994">
    <property type="entry name" value="Integrin_alpha_N"/>
</dbReference>
<dbReference type="Pfam" id="PF00092">
    <property type="entry name" value="VWA"/>
    <property type="match status" value="1"/>
</dbReference>
<dbReference type="Gene3D" id="2.60.40.1460">
    <property type="entry name" value="Integrin domains. Chain A, domain 2"/>
    <property type="match status" value="1"/>
</dbReference>
<feature type="repeat" description="FG-GAP" evidence="15">
    <location>
        <begin position="205"/>
        <end position="265"/>
    </location>
</feature>
<keyword evidence="4" id="KW-0479">Metal-binding</keyword>
<dbReference type="InterPro" id="IPR000413">
    <property type="entry name" value="Integrin_alpha"/>
</dbReference>
<reference evidence="19" key="2">
    <citation type="submission" date="2025-09" db="UniProtKB">
        <authorList>
            <consortium name="Ensembl"/>
        </authorList>
    </citation>
    <scope>IDENTIFICATION</scope>
</reference>
<comment type="similarity">
    <text evidence="2 16">Belongs to the integrin alpha chain family.</text>
</comment>
<evidence type="ECO:0000256" key="6">
    <source>
        <dbReference type="ARBA" id="ARBA00022737"/>
    </source>
</evidence>
<sequence length="882" mass="97213">MNEVFTDKAGARPHAKKVILMLTDGDITGTDKNSTLKQSETRRVSRYIVGLGKNFGNKESTEKLDALASDPAESHVKVLNDVSQLEDLFSEIKRKIVSVEGVSNSSNFPREFSSAGLSADVLQETLVLGDPGIYEWSGGILEVLPEQETLLNTSMEQERHFGYLGYSVRLIPTPDGLFCLTGAPRYNYRGQVVLLRKYSDLPGWEELTKLQGEQFGSYFGSEIAVSDHNGDGTLHLVLISAPHYLEKRWGGQVSVCLFLKGNLSCSVTLRGEPGHPFAQFGAAVTVLSDLDGDGIGEVAVGAPYEQDGRGALYIFKGETMGVKPSYSQRLSGTSGSRGFGLSVHGVLDLSGDGSADVVVGALGQVFVHRSRPMIHVTLNMKFKPQEFPIPDSDAAGCESVISMQACAHTTILTRGHTGSLDLLLHYSLVLDSGRSSSRVSFGNHKRALNGTLTVKREDEDCHNISVFLSDCSLDDLSPIEVYLGAHQQDSLWLLSPSSRLTAVSQVPFRLCENGGICGSDLSVKFKERDKFVLPIKDPYYMKLELKNMGEVGHQITLTLTYPDGMSFHKAGIEFLRREPLSCAMEPQRVTCNVSNAKLRHGKSAGIHVMFDVLPNVTWPDMVNITAQVLSINETEGTLSDNSETLHIPVLHSINVITKGLEKSTKYVTFSDLDHRHVLTHVYQIKNLEVGGFPVNVKVRVQHSQPDGLLWDEYGVFMDPQRPCDLVPPNARPPRSSQREFLCIVKNLNETNIHVTGNLSATQAWKSPVSVFINSSVTIQYDEKRYHSDTDSFHRTQIQTRVDLLVPPNHLLYIIVSSVGGGVLLLIICVILYKCGFFTRYKDRMSDAMKSQQQEEDAGAEEESPDMAEDKELQAQLSQESSV</sequence>
<dbReference type="GO" id="GO:0005178">
    <property type="term" value="F:integrin binding"/>
    <property type="evidence" value="ECO:0007669"/>
    <property type="project" value="TreeGrafter"/>
</dbReference>
<dbReference type="InterPro" id="IPR002035">
    <property type="entry name" value="VWF_A"/>
</dbReference>
<dbReference type="GO" id="GO:0008305">
    <property type="term" value="C:integrin complex"/>
    <property type="evidence" value="ECO:0007669"/>
    <property type="project" value="InterPro"/>
</dbReference>
<feature type="domain" description="VWFA" evidence="18">
    <location>
        <begin position="1"/>
        <end position="92"/>
    </location>
</feature>
<keyword evidence="20" id="KW-1185">Reference proteome</keyword>
<evidence type="ECO:0000256" key="13">
    <source>
        <dbReference type="ARBA" id="ARBA00023170"/>
    </source>
</evidence>
<dbReference type="GO" id="GO:0033627">
    <property type="term" value="P:cell adhesion mediated by integrin"/>
    <property type="evidence" value="ECO:0007669"/>
    <property type="project" value="TreeGrafter"/>
</dbReference>
<name>A0A8C5QEH2_9ANUR</name>
<feature type="repeat" description="FG-GAP" evidence="15">
    <location>
        <begin position="325"/>
        <end position="385"/>
    </location>
</feature>
<dbReference type="Ensembl" id="ENSLLET00000037722.1">
    <property type="protein sequence ID" value="ENSLLEP00000036320.1"/>
    <property type="gene ID" value="ENSLLEG00000023003.1"/>
</dbReference>
<dbReference type="InterPro" id="IPR048285">
    <property type="entry name" value="Integrin_alpha_Ig-like_2"/>
</dbReference>
<dbReference type="PROSITE" id="PS00242">
    <property type="entry name" value="INTEGRIN_ALPHA"/>
    <property type="match status" value="1"/>
</dbReference>
<dbReference type="InterPro" id="IPR048633">
    <property type="entry name" value="ITGAX-like_Ig_3"/>
</dbReference>
<dbReference type="Pfam" id="PF20805">
    <property type="entry name" value="Integrin_A_Ig_2"/>
    <property type="match status" value="1"/>
</dbReference>
<evidence type="ECO:0000256" key="11">
    <source>
        <dbReference type="ARBA" id="ARBA00023136"/>
    </source>
</evidence>
<keyword evidence="10 16" id="KW-0401">Integrin</keyword>
<dbReference type="InterPro" id="IPR013517">
    <property type="entry name" value="FG-GAP"/>
</dbReference>
<keyword evidence="9 16" id="KW-1133">Transmembrane helix</keyword>
<evidence type="ECO:0000313" key="20">
    <source>
        <dbReference type="Proteomes" id="UP000694569"/>
    </source>
</evidence>
<comment type="subcellular location">
    <subcellularLocation>
        <location evidence="1 16">Membrane</location>
        <topology evidence="1 16">Single-pass type I membrane protein</topology>
    </subcellularLocation>
</comment>
<dbReference type="Pfam" id="PF21520">
    <property type="entry name" value="ITGAX-like_Ig_3"/>
    <property type="match status" value="1"/>
</dbReference>
<keyword evidence="12" id="KW-1015">Disulfide bond</keyword>
<feature type="repeat" description="FG-GAP" evidence="15">
    <location>
        <begin position="266"/>
        <end position="324"/>
    </location>
</feature>
<protein>
    <recommendedName>
        <fullName evidence="18">VWFA domain-containing protein</fullName>
    </recommendedName>
</protein>